<reference evidence="1" key="1">
    <citation type="submission" date="2022-08" db="EMBL/GenBank/DDBJ databases">
        <title>Genome Sequence of Fusarium decemcellulare.</title>
        <authorList>
            <person name="Buettner E."/>
        </authorList>
    </citation>
    <scope>NUCLEOTIDE SEQUENCE</scope>
    <source>
        <strain evidence="1">Babe19</strain>
    </source>
</reference>
<organism evidence="1 2">
    <name type="scientific">Fusarium decemcellulare</name>
    <dbReference type="NCBI Taxonomy" id="57161"/>
    <lineage>
        <taxon>Eukaryota</taxon>
        <taxon>Fungi</taxon>
        <taxon>Dikarya</taxon>
        <taxon>Ascomycota</taxon>
        <taxon>Pezizomycotina</taxon>
        <taxon>Sordariomycetes</taxon>
        <taxon>Hypocreomycetidae</taxon>
        <taxon>Hypocreales</taxon>
        <taxon>Nectriaceae</taxon>
        <taxon>Fusarium</taxon>
        <taxon>Fusarium decemcellulare species complex</taxon>
    </lineage>
</organism>
<sequence>MQSIASTSSDATELSTPNLPASGSSSKEADWEEIHKTPCSICAKLGDGHSWSLFIQYHRFWELWRVLLHPDSTRYEAVQIRTDSIVQSIDNRDEDIIQYNLWLQHAGGNTELTDRERRLRARVAQVAARIEERRTSKAAGEQRCKDRLVDDMSGQDSYRSEYVYWENPLRQTRGRIRVATFHALRNSRWYLGHPSGQYIFHFQRQGLRTSPGDSFLGYVVNTVCREDFIYMGQVPRNTFQLAFRLDKLKPGLMKLFISVLEFSCGQYHRHYFPEFGEICTHARVTDEDITTVHEYWWQYISPSWPGDDMRKLFKSHPYICEAGFLMNTLVNGNLVSPALKIHPKLEALCRLATGLTVEKIAMLWEEKLEKDAFDQLFSGDSRDMLIYQRDLFPQNIHDFYKQDEYQDDPLNPDVRYAFQHVDNQIVALAREHRIRAIGDHPWPS</sequence>
<keyword evidence="2" id="KW-1185">Reference proteome</keyword>
<accession>A0ACC1SB12</accession>
<comment type="caution">
    <text evidence="1">The sequence shown here is derived from an EMBL/GenBank/DDBJ whole genome shotgun (WGS) entry which is preliminary data.</text>
</comment>
<evidence type="ECO:0000313" key="1">
    <source>
        <dbReference type="EMBL" id="KAJ3535888.1"/>
    </source>
</evidence>
<name>A0ACC1SB12_9HYPO</name>
<proteinExistence type="predicted"/>
<dbReference type="EMBL" id="JANRMS010000678">
    <property type="protein sequence ID" value="KAJ3535888.1"/>
    <property type="molecule type" value="Genomic_DNA"/>
</dbReference>
<gene>
    <name evidence="1" type="ORF">NM208_g6947</name>
</gene>
<dbReference type="Proteomes" id="UP001148629">
    <property type="component" value="Unassembled WGS sequence"/>
</dbReference>
<protein>
    <submittedName>
        <fullName evidence="1">Uncharacterized protein</fullName>
    </submittedName>
</protein>
<evidence type="ECO:0000313" key="2">
    <source>
        <dbReference type="Proteomes" id="UP001148629"/>
    </source>
</evidence>